<dbReference type="Gene3D" id="6.10.140.1150">
    <property type="match status" value="1"/>
</dbReference>
<dbReference type="Gene3D" id="1.10.287.2720">
    <property type="match status" value="1"/>
</dbReference>
<keyword evidence="4" id="KW-0813">Transport</keyword>
<dbReference type="GO" id="GO:0008289">
    <property type="term" value="F:lipid binding"/>
    <property type="evidence" value="ECO:0007669"/>
    <property type="project" value="UniProtKB-KW"/>
</dbReference>
<accession>A0ABD2JFW5</accession>
<dbReference type="InterPro" id="IPR018494">
    <property type="entry name" value="Oxysterol-bd_CS"/>
</dbReference>
<dbReference type="Gene3D" id="2.40.160.120">
    <property type="match status" value="1"/>
</dbReference>
<evidence type="ECO:0000256" key="3">
    <source>
        <dbReference type="RuleBase" id="RU003844"/>
    </source>
</evidence>
<dbReference type="EMBL" id="JBICBT010000984">
    <property type="protein sequence ID" value="KAL3089447.1"/>
    <property type="molecule type" value="Genomic_DNA"/>
</dbReference>
<dbReference type="InterPro" id="IPR002110">
    <property type="entry name" value="Ankyrin_rpt"/>
</dbReference>
<organism evidence="6 7">
    <name type="scientific">Heterodera trifolii</name>
    <dbReference type="NCBI Taxonomy" id="157864"/>
    <lineage>
        <taxon>Eukaryota</taxon>
        <taxon>Metazoa</taxon>
        <taxon>Ecdysozoa</taxon>
        <taxon>Nematoda</taxon>
        <taxon>Chromadorea</taxon>
        <taxon>Rhabditida</taxon>
        <taxon>Tylenchina</taxon>
        <taxon>Tylenchomorpha</taxon>
        <taxon>Tylenchoidea</taxon>
        <taxon>Heteroderidae</taxon>
        <taxon>Heteroderinae</taxon>
        <taxon>Heterodera</taxon>
    </lineage>
</organism>
<dbReference type="SUPFAM" id="SSF144000">
    <property type="entry name" value="Oxysterol-binding protein-like"/>
    <property type="match status" value="1"/>
</dbReference>
<evidence type="ECO:0000256" key="2">
    <source>
        <dbReference type="PROSITE-ProRule" id="PRU00023"/>
    </source>
</evidence>
<dbReference type="PROSITE" id="PS01013">
    <property type="entry name" value="OSBP"/>
    <property type="match status" value="1"/>
</dbReference>
<evidence type="ECO:0000313" key="7">
    <source>
        <dbReference type="Proteomes" id="UP001620626"/>
    </source>
</evidence>
<keyword evidence="1" id="KW-0446">Lipid-binding</keyword>
<evidence type="ECO:0000313" key="6">
    <source>
        <dbReference type="EMBL" id="KAL3089447.1"/>
    </source>
</evidence>
<name>A0ABD2JFW5_9BILA</name>
<gene>
    <name evidence="6" type="ORF">niasHT_020871</name>
</gene>
<sequence length="822" mass="90217">MATTDWGQFDANGTDYDAIYDGTDDEAGTTDNGQGSGQGGGVLNHLLTQVGPGMTLQNLTLPASVLERRSLLEMYADFFAHPDELVSAAYENTAEKRFLAVLKYYLNSFFPARKSGVAKKPYNPILGETFRCRWTLPDEPLTTEQTTGGPFPGSASNQLTFIAEQVSHHPPISAFYAEHPASGVSCTSYIYTESYIAGLSSLGVRNIGKATVVLGNHNETYTATFPDAVARNCHVTPWFELTGKVEVRCVQTKYVAKIDFLAKPMVFGQAHQIVGQIFHGSERKVPLMTLKGEWNGEIMLRPSARRSFHLFTNVRAKPDVRKECVPVMEQEDNESRKLWRHLTAALHTNNTQMATQIKTALPTTPAGRGGGAQTTGTSSVETAPLCQRGGRGADRCVEIPRCTGIANWMGPGRAEQWASERTSDEGTDARRNSFRNSLRTFIFRHFIPSSSSVLTIIAIVYYSVHRRSTAFIRMADAEHPAAVAAAVADFETRTRHFFDLINDGNIQQLRVLIDSLDADELNTLLRRAVDPVARVRRRTGSALWSAFFGRHFDIVDLLLEKGADPNEPMVGTVNNRRTNMTPLFTAVSRSLLPVCRQLAARGANIDLGTDSAITPLMIACNNSQMEIGRQKPHFFHTFLVENGANVNLQNGDGETALMTACCRKNLDIVSFLLSHGANVEQLDYSGQSPLMQAAMSDNLEVCRLLVEEWAAEVNQQTIEGQLTALICAASRGYLAVVNFLTEHGADIQHADVQGLNALMWAVKKGKTEVARHLVAIGTDTDHRDIDGKRAQDLAEESGNVEMVAIFRTATDDNGRAEGTDGQ</sequence>
<dbReference type="Pfam" id="PF13637">
    <property type="entry name" value="Ank_4"/>
    <property type="match status" value="1"/>
</dbReference>
<dbReference type="Pfam" id="PF01237">
    <property type="entry name" value="Oxysterol_BP"/>
    <property type="match status" value="1"/>
</dbReference>
<comment type="similarity">
    <text evidence="3">Belongs to the OSBP family.</text>
</comment>
<feature type="repeat" description="ANK" evidence="2">
    <location>
        <begin position="652"/>
        <end position="684"/>
    </location>
</feature>
<reference evidence="6 7" key="1">
    <citation type="submission" date="2024-10" db="EMBL/GenBank/DDBJ databases">
        <authorList>
            <person name="Kim D."/>
        </authorList>
    </citation>
    <scope>NUCLEOTIDE SEQUENCE [LARGE SCALE GENOMIC DNA]</scope>
    <source>
        <strain evidence="6">BH-2024</strain>
    </source>
</reference>
<dbReference type="PANTHER" id="PTHR10972">
    <property type="entry name" value="OXYSTEROL-BINDING PROTEIN-RELATED"/>
    <property type="match status" value="1"/>
</dbReference>
<keyword evidence="7" id="KW-1185">Reference proteome</keyword>
<feature type="region of interest" description="Disordered" evidence="5">
    <location>
        <begin position="20"/>
        <end position="40"/>
    </location>
</feature>
<dbReference type="AlphaFoldDB" id="A0ABD2JFW5"/>
<dbReference type="FunFam" id="1.10.287.2720:FF:000001">
    <property type="entry name" value="Oxysterol-binding OBPalpha"/>
    <property type="match status" value="1"/>
</dbReference>
<evidence type="ECO:0000256" key="4">
    <source>
        <dbReference type="RuleBase" id="RU003845"/>
    </source>
</evidence>
<dbReference type="InterPro" id="IPR036770">
    <property type="entry name" value="Ankyrin_rpt-contain_sf"/>
</dbReference>
<feature type="repeat" description="ANK" evidence="2">
    <location>
        <begin position="753"/>
        <end position="785"/>
    </location>
</feature>
<dbReference type="PROSITE" id="PS50297">
    <property type="entry name" value="ANK_REP_REGION"/>
    <property type="match status" value="2"/>
</dbReference>
<dbReference type="InterPro" id="IPR037239">
    <property type="entry name" value="OSBP_sf"/>
</dbReference>
<feature type="repeat" description="ANK" evidence="2">
    <location>
        <begin position="611"/>
        <end position="651"/>
    </location>
</feature>
<keyword evidence="2" id="KW-0040">ANK repeat</keyword>
<comment type="caution">
    <text evidence="6">The sequence shown here is derived from an EMBL/GenBank/DDBJ whole genome shotgun (WGS) entry which is preliminary data.</text>
</comment>
<dbReference type="PANTHER" id="PTHR10972:SF200">
    <property type="entry name" value="OXYSTEROL-BINDING PROTEIN-RELATED PROTEIN 9"/>
    <property type="match status" value="1"/>
</dbReference>
<feature type="repeat" description="ANK" evidence="2">
    <location>
        <begin position="720"/>
        <end position="752"/>
    </location>
</feature>
<proteinExistence type="inferred from homology"/>
<dbReference type="SMART" id="SM00248">
    <property type="entry name" value="ANK"/>
    <property type="match status" value="7"/>
</dbReference>
<evidence type="ECO:0000256" key="5">
    <source>
        <dbReference type="SAM" id="MobiDB-lite"/>
    </source>
</evidence>
<feature type="region of interest" description="Disordered" evidence="5">
    <location>
        <begin position="362"/>
        <end position="390"/>
    </location>
</feature>
<protein>
    <recommendedName>
        <fullName evidence="4">Oxysterol-binding protein</fullName>
    </recommendedName>
</protein>
<dbReference type="Pfam" id="PF12796">
    <property type="entry name" value="Ank_2"/>
    <property type="match status" value="1"/>
</dbReference>
<dbReference type="GO" id="GO:0006869">
    <property type="term" value="P:lipid transport"/>
    <property type="evidence" value="ECO:0007669"/>
    <property type="project" value="UniProtKB-KW"/>
</dbReference>
<dbReference type="Gene3D" id="1.25.40.20">
    <property type="entry name" value="Ankyrin repeat-containing domain"/>
    <property type="match status" value="1"/>
</dbReference>
<keyword evidence="4" id="KW-0445">Lipid transport</keyword>
<dbReference type="PROSITE" id="PS50088">
    <property type="entry name" value="ANK_REPEAT"/>
    <property type="match status" value="4"/>
</dbReference>
<evidence type="ECO:0000256" key="1">
    <source>
        <dbReference type="ARBA" id="ARBA00023121"/>
    </source>
</evidence>
<dbReference type="Proteomes" id="UP001620626">
    <property type="component" value="Unassembled WGS sequence"/>
</dbReference>
<dbReference type="SUPFAM" id="SSF48403">
    <property type="entry name" value="Ankyrin repeat"/>
    <property type="match status" value="1"/>
</dbReference>
<dbReference type="InterPro" id="IPR000648">
    <property type="entry name" value="Oxysterol-bd"/>
</dbReference>